<gene>
    <name evidence="1" type="ORF">ACFQ34_13885</name>
</gene>
<accession>A0ABW3VGH0</accession>
<evidence type="ECO:0000313" key="1">
    <source>
        <dbReference type="EMBL" id="MFD1234376.1"/>
    </source>
</evidence>
<dbReference type="SUPFAM" id="SSF55961">
    <property type="entry name" value="Bet v1-like"/>
    <property type="match status" value="1"/>
</dbReference>
<sequence>MAEENVRVELTIPVPAARVFAVLADPAAHCAIDGTGWVEAAIDPAPLTGAGQVFRIRMYHPNHPDGHYQMANRVEVFTQDRAIGWRPGQENQRGELEFGGWTWRYDLTPAGPSETRVTLTYDWSAVPQHIREYIAFPPFAPDHLANSLRHLGELAEPARQG</sequence>
<protein>
    <submittedName>
        <fullName evidence="1">Polyketide cyclase</fullName>
    </submittedName>
</protein>
<name>A0ABW3VGH0_9PSEU</name>
<keyword evidence="2" id="KW-1185">Reference proteome</keyword>
<reference evidence="2" key="1">
    <citation type="journal article" date="2019" name="Int. J. Syst. Evol. Microbiol.">
        <title>The Global Catalogue of Microorganisms (GCM) 10K type strain sequencing project: providing services to taxonomists for standard genome sequencing and annotation.</title>
        <authorList>
            <consortium name="The Broad Institute Genomics Platform"/>
            <consortium name="The Broad Institute Genome Sequencing Center for Infectious Disease"/>
            <person name="Wu L."/>
            <person name="Ma J."/>
        </authorList>
    </citation>
    <scope>NUCLEOTIDE SEQUENCE [LARGE SCALE GENOMIC DNA]</scope>
    <source>
        <strain evidence="2">CCUG 49018</strain>
    </source>
</reference>
<proteinExistence type="predicted"/>
<comment type="caution">
    <text evidence="1">The sequence shown here is derived from an EMBL/GenBank/DDBJ whole genome shotgun (WGS) entry which is preliminary data.</text>
</comment>
<dbReference type="InterPro" id="IPR023393">
    <property type="entry name" value="START-like_dom_sf"/>
</dbReference>
<dbReference type="RefSeq" id="WP_013676505.1">
    <property type="nucleotide sequence ID" value="NZ_BAABKS010000051.1"/>
</dbReference>
<dbReference type="Gene3D" id="3.30.530.20">
    <property type="match status" value="1"/>
</dbReference>
<dbReference type="EMBL" id="JBHTMB010000127">
    <property type="protein sequence ID" value="MFD1234376.1"/>
    <property type="molecule type" value="Genomic_DNA"/>
</dbReference>
<dbReference type="Proteomes" id="UP001597182">
    <property type="component" value="Unassembled WGS sequence"/>
</dbReference>
<evidence type="ECO:0000313" key="2">
    <source>
        <dbReference type="Proteomes" id="UP001597182"/>
    </source>
</evidence>
<organism evidence="1 2">
    <name type="scientific">Pseudonocardia benzenivorans</name>
    <dbReference type="NCBI Taxonomy" id="228005"/>
    <lineage>
        <taxon>Bacteria</taxon>
        <taxon>Bacillati</taxon>
        <taxon>Actinomycetota</taxon>
        <taxon>Actinomycetes</taxon>
        <taxon>Pseudonocardiales</taxon>
        <taxon>Pseudonocardiaceae</taxon>
        <taxon>Pseudonocardia</taxon>
    </lineage>
</organism>